<dbReference type="InterPro" id="IPR007268">
    <property type="entry name" value="Rad9/Ddc1"/>
</dbReference>
<evidence type="ECO:0000313" key="2">
    <source>
        <dbReference type="EMBL" id="GJN88916.1"/>
    </source>
</evidence>
<dbReference type="PANTHER" id="PTHR15237:SF0">
    <property type="entry name" value="CELL CYCLE CHECKPOINT CONTROL PROTEIN"/>
    <property type="match status" value="1"/>
</dbReference>
<protein>
    <recommendedName>
        <fullName evidence="4">DNA repair protein rad9</fullName>
    </recommendedName>
</protein>
<proteinExistence type="predicted"/>
<feature type="compositionally biased region" description="Basic and acidic residues" evidence="1">
    <location>
        <begin position="304"/>
        <end position="314"/>
    </location>
</feature>
<evidence type="ECO:0000313" key="3">
    <source>
        <dbReference type="Proteomes" id="UP001342314"/>
    </source>
</evidence>
<dbReference type="GO" id="GO:0006281">
    <property type="term" value="P:DNA repair"/>
    <property type="evidence" value="ECO:0007669"/>
    <property type="project" value="TreeGrafter"/>
</dbReference>
<keyword evidence="3" id="KW-1185">Reference proteome</keyword>
<evidence type="ECO:0000256" key="1">
    <source>
        <dbReference type="SAM" id="MobiDB-lite"/>
    </source>
</evidence>
<feature type="compositionally biased region" description="Acidic residues" evidence="1">
    <location>
        <begin position="388"/>
        <end position="398"/>
    </location>
</feature>
<feature type="compositionally biased region" description="Polar residues" evidence="1">
    <location>
        <begin position="422"/>
        <end position="438"/>
    </location>
</feature>
<organism evidence="2 3">
    <name type="scientific">Rhodotorula paludigena</name>
    <dbReference type="NCBI Taxonomy" id="86838"/>
    <lineage>
        <taxon>Eukaryota</taxon>
        <taxon>Fungi</taxon>
        <taxon>Dikarya</taxon>
        <taxon>Basidiomycota</taxon>
        <taxon>Pucciniomycotina</taxon>
        <taxon>Microbotryomycetes</taxon>
        <taxon>Sporidiobolales</taxon>
        <taxon>Sporidiobolaceae</taxon>
        <taxon>Rhodotorula</taxon>
    </lineage>
</organism>
<dbReference type="Proteomes" id="UP001342314">
    <property type="component" value="Unassembled WGS sequence"/>
</dbReference>
<dbReference type="GO" id="GO:0031573">
    <property type="term" value="P:mitotic intra-S DNA damage checkpoint signaling"/>
    <property type="evidence" value="ECO:0007669"/>
    <property type="project" value="TreeGrafter"/>
</dbReference>
<gene>
    <name evidence="2" type="ORF">Rhopal_001887-T1</name>
</gene>
<comment type="caution">
    <text evidence="2">The sequence shown here is derived from an EMBL/GenBank/DDBJ whole genome shotgun (WGS) entry which is preliminary data.</text>
</comment>
<feature type="region of interest" description="Disordered" evidence="1">
    <location>
        <begin position="295"/>
        <end position="472"/>
    </location>
</feature>
<dbReference type="Pfam" id="PF04139">
    <property type="entry name" value="Rad9"/>
    <property type="match status" value="1"/>
</dbReference>
<name>A0AAV5GHC2_9BASI</name>
<dbReference type="GO" id="GO:0071479">
    <property type="term" value="P:cellular response to ionizing radiation"/>
    <property type="evidence" value="ECO:0007669"/>
    <property type="project" value="TreeGrafter"/>
</dbReference>
<dbReference type="PANTHER" id="PTHR15237">
    <property type="entry name" value="DNA REPAIR PROTEIN RAD9"/>
    <property type="match status" value="1"/>
</dbReference>
<dbReference type="SUPFAM" id="SSF55979">
    <property type="entry name" value="DNA clamp"/>
    <property type="match status" value="1"/>
</dbReference>
<feature type="compositionally biased region" description="Low complexity" evidence="1">
    <location>
        <begin position="318"/>
        <end position="342"/>
    </location>
</feature>
<sequence>MELNIAGGTALKNFTRAVACLTKIGDDLDFSCAPTRLSISTVNSSRTAFGIVHLYTRFFAEYRLVDPESERPYKFSITGKPFLSTLRSKSQNTVESCSISVVDSDAPGHPHEPGVDSGECRLVVHMFCQHGVRKKHSLTYSDPNVQNWARFDLNACTSTWTASSRVLKEWTDHFHVRPGASGGSDEITFYCGGLACRLKSFNDTTFDETVNSADHFASRPLATELIVDIEDFDAYDVPEEEVVTFALKEFKAIITLADSLPTPLSAHFTSGGRPLMLALTGDAFEAKFVVATTDYDSGGGAPARDNKVKREKSESVQARAAGSGARTSATPAQRTGAGAAASGAGGQRPLFNAPTPSPAPASFARGGTQPAAAGDSDDDEYGGGMDDLLFDDPDEAFAEIDRLSQLPPPTQQRQEDARVLVSETTQGAATQLGPTQGAPSGGASKGGTASQEGEAEDERSAKRARWNLLGDG</sequence>
<dbReference type="AlphaFoldDB" id="A0AAV5GHC2"/>
<reference evidence="2 3" key="1">
    <citation type="submission" date="2021-12" db="EMBL/GenBank/DDBJ databases">
        <title>High titer production of polyol ester of fatty acids by Rhodotorula paludigena BS15 towards product separation-free biomass refinery.</title>
        <authorList>
            <person name="Mano J."/>
            <person name="Ono H."/>
            <person name="Tanaka T."/>
            <person name="Naito K."/>
            <person name="Sushida H."/>
            <person name="Ike M."/>
            <person name="Tokuyasu K."/>
            <person name="Kitaoka M."/>
        </authorList>
    </citation>
    <scope>NUCLEOTIDE SEQUENCE [LARGE SCALE GENOMIC DNA]</scope>
    <source>
        <strain evidence="2 3">BS15</strain>
    </source>
</reference>
<dbReference type="InterPro" id="IPR046938">
    <property type="entry name" value="DNA_clamp_sf"/>
</dbReference>
<dbReference type="GO" id="GO:0030896">
    <property type="term" value="C:checkpoint clamp complex"/>
    <property type="evidence" value="ECO:0007669"/>
    <property type="project" value="InterPro"/>
</dbReference>
<dbReference type="GO" id="GO:0000076">
    <property type="term" value="P:DNA replication checkpoint signaling"/>
    <property type="evidence" value="ECO:0007669"/>
    <property type="project" value="TreeGrafter"/>
</dbReference>
<dbReference type="Gene3D" id="3.70.10.10">
    <property type="match status" value="1"/>
</dbReference>
<evidence type="ECO:0008006" key="4">
    <source>
        <dbReference type="Google" id="ProtNLM"/>
    </source>
</evidence>
<accession>A0AAV5GHC2</accession>
<dbReference type="EMBL" id="BQKY01000004">
    <property type="protein sequence ID" value="GJN88916.1"/>
    <property type="molecule type" value="Genomic_DNA"/>
</dbReference>